<feature type="domain" description="Exonuclease" evidence="4">
    <location>
        <begin position="21"/>
        <end position="195"/>
    </location>
</feature>
<dbReference type="SMART" id="SM00479">
    <property type="entry name" value="EXOIII"/>
    <property type="match status" value="1"/>
</dbReference>
<reference evidence="5" key="1">
    <citation type="submission" date="2020-07" db="EMBL/GenBank/DDBJ databases">
        <authorList>
            <person name="Tarantini F.S."/>
            <person name="Hong K.W."/>
            <person name="Chan K.G."/>
        </authorList>
    </citation>
    <scope>NUCLEOTIDE SEQUENCE</scope>
    <source>
        <strain evidence="5">32-07</strain>
    </source>
</reference>
<evidence type="ECO:0000256" key="3">
    <source>
        <dbReference type="ARBA" id="ARBA00022839"/>
    </source>
</evidence>
<keyword evidence="2" id="KW-0378">Hydrolase</keyword>
<dbReference type="SUPFAM" id="SSF53098">
    <property type="entry name" value="Ribonuclease H-like"/>
    <property type="match status" value="1"/>
</dbReference>
<keyword evidence="1" id="KW-0540">Nuclease</keyword>
<evidence type="ECO:0000256" key="2">
    <source>
        <dbReference type="ARBA" id="ARBA00022801"/>
    </source>
</evidence>
<name>A0ABX8R0S2_9ACTN</name>
<dbReference type="EMBL" id="CP059572">
    <property type="protein sequence ID" value="QXJ24617.1"/>
    <property type="molecule type" value="Genomic_DNA"/>
</dbReference>
<dbReference type="PANTHER" id="PTHR30231">
    <property type="entry name" value="DNA POLYMERASE III SUBUNIT EPSILON"/>
    <property type="match status" value="1"/>
</dbReference>
<dbReference type="GO" id="GO:0004527">
    <property type="term" value="F:exonuclease activity"/>
    <property type="evidence" value="ECO:0007669"/>
    <property type="project" value="UniProtKB-KW"/>
</dbReference>
<evidence type="ECO:0000259" key="4">
    <source>
        <dbReference type="SMART" id="SM00479"/>
    </source>
</evidence>
<organism evidence="5 6">
    <name type="scientific">Actinomadura graeca</name>
    <dbReference type="NCBI Taxonomy" id="2750812"/>
    <lineage>
        <taxon>Bacteria</taxon>
        <taxon>Bacillati</taxon>
        <taxon>Actinomycetota</taxon>
        <taxon>Actinomycetes</taxon>
        <taxon>Streptosporangiales</taxon>
        <taxon>Thermomonosporaceae</taxon>
        <taxon>Actinomadura</taxon>
    </lineage>
</organism>
<dbReference type="PANTHER" id="PTHR30231:SF4">
    <property type="entry name" value="PROTEIN NEN2"/>
    <property type="match status" value="1"/>
</dbReference>
<proteinExistence type="predicted"/>
<evidence type="ECO:0000313" key="5">
    <source>
        <dbReference type="EMBL" id="QXJ24617.1"/>
    </source>
</evidence>
<gene>
    <name evidence="5" type="ORF">AGRA3207_005982</name>
</gene>
<dbReference type="Gene3D" id="3.30.420.10">
    <property type="entry name" value="Ribonuclease H-like superfamily/Ribonuclease H"/>
    <property type="match status" value="1"/>
</dbReference>
<keyword evidence="3 5" id="KW-0269">Exonuclease</keyword>
<accession>A0ABX8R0S2</accession>
<dbReference type="InterPro" id="IPR036397">
    <property type="entry name" value="RNaseH_sf"/>
</dbReference>
<protein>
    <submittedName>
        <fullName evidence="5">3'-5' exonuclease</fullName>
    </submittedName>
</protein>
<evidence type="ECO:0000256" key="1">
    <source>
        <dbReference type="ARBA" id="ARBA00022722"/>
    </source>
</evidence>
<dbReference type="CDD" id="cd06127">
    <property type="entry name" value="DEDDh"/>
    <property type="match status" value="1"/>
</dbReference>
<dbReference type="Proteomes" id="UP001049518">
    <property type="component" value="Chromosome"/>
</dbReference>
<dbReference type="Pfam" id="PF00929">
    <property type="entry name" value="RNase_T"/>
    <property type="match status" value="1"/>
</dbReference>
<dbReference type="NCBIfam" id="NF005927">
    <property type="entry name" value="PRK07942.1"/>
    <property type="match status" value="1"/>
</dbReference>
<sequence>MDHDRCIGRTGRAAVSWANGRLCGFDVETTGADPEQARIVSATVVLVGAGRPTHTFRLLVDPGVEIPAASTAVHGITNERARAEGRAPADALAEITRLLRTTWERGVPVVAFNGSYDLTVLDRELGRHLGAGVTVTGPVVDPHIIDRALDRRRGKRTLEETCRHYRVRLDGAHDATEDALAAARLAWRLARHYVAQVGEPPLAELHDRQVEWSRQWADSLNQYWRSQGRDHTIDGTWPVRPRRA</sequence>
<dbReference type="InterPro" id="IPR012337">
    <property type="entry name" value="RNaseH-like_sf"/>
</dbReference>
<evidence type="ECO:0000313" key="6">
    <source>
        <dbReference type="Proteomes" id="UP001049518"/>
    </source>
</evidence>
<keyword evidence="6" id="KW-1185">Reference proteome</keyword>
<dbReference type="InterPro" id="IPR013520">
    <property type="entry name" value="Ribonucl_H"/>
</dbReference>